<dbReference type="SUPFAM" id="SSF56112">
    <property type="entry name" value="Protein kinase-like (PK-like)"/>
    <property type="match status" value="1"/>
</dbReference>
<dbReference type="GO" id="GO:0004672">
    <property type="term" value="F:protein kinase activity"/>
    <property type="evidence" value="ECO:0007669"/>
    <property type="project" value="InterPro"/>
</dbReference>
<proteinExistence type="predicted"/>
<evidence type="ECO:0000259" key="3">
    <source>
        <dbReference type="PROSITE" id="PS50011"/>
    </source>
</evidence>
<dbReference type="AlphaFoldDB" id="A0A1W6ZJW1"/>
<keyword evidence="2" id="KW-0472">Membrane</keyword>
<sequence>MSASGYSTQRNPFAGAAPLAYRPLSAIAATTAGGVPQARIKRVLAELVSPLQALHDQGLIRADISVHSVGLDETGRAHLMNLGGPPYGGEPLAGMPEPGYAPPELYHTGPQWPRGPWTDIYALSAVAHSLVTGMRPPPASERVGEDAYRPLADRDLSKYDPAFLRGLDVGLSVDPRNRPQTLEEFTQQLEIPVAMVAAAAEPLPPPPPPVQPPMVHSEPARPGLRTLLLALLLIAVGAGVGAYWWNRLAAPPSSSVITRSEVAPPGSPQAGEGSRAARNGSVAPVGSEPDYDEDPAEPPEPPGLATLSARALAVETAPAAAEAAPTEPAPAGTQPDAAEEKPEAETPPPITSPVPWVRVRVNVQPWGEVWINGVRRGVSPPLKEIRLPPGQYSVVVRNANLPPYRGTLTVREGRPTVLSHSFD</sequence>
<evidence type="ECO:0000313" key="5">
    <source>
        <dbReference type="Proteomes" id="UP000194161"/>
    </source>
</evidence>
<name>A0A1W6ZJW1_9BORD</name>
<feature type="compositionally biased region" description="Low complexity" evidence="1">
    <location>
        <begin position="309"/>
        <end position="335"/>
    </location>
</feature>
<dbReference type="RefSeq" id="WP_086081268.1">
    <property type="nucleotide sequence ID" value="NZ_CP021111.1"/>
</dbReference>
<dbReference type="InterPro" id="IPR000719">
    <property type="entry name" value="Prot_kinase_dom"/>
</dbReference>
<organism evidence="4 5">
    <name type="scientific">Bordetella genomosp. 13</name>
    <dbReference type="NCBI Taxonomy" id="463040"/>
    <lineage>
        <taxon>Bacteria</taxon>
        <taxon>Pseudomonadati</taxon>
        <taxon>Pseudomonadota</taxon>
        <taxon>Betaproteobacteria</taxon>
        <taxon>Burkholderiales</taxon>
        <taxon>Alcaligenaceae</taxon>
        <taxon>Bordetella</taxon>
    </lineage>
</organism>
<keyword evidence="2" id="KW-0812">Transmembrane</keyword>
<dbReference type="KEGG" id="bgm:CAL15_23725"/>
<dbReference type="Proteomes" id="UP000194161">
    <property type="component" value="Chromosome"/>
</dbReference>
<dbReference type="PROSITE" id="PS50011">
    <property type="entry name" value="PROTEIN_KINASE_DOM"/>
    <property type="match status" value="1"/>
</dbReference>
<feature type="region of interest" description="Disordered" evidence="1">
    <location>
        <begin position="254"/>
        <end position="351"/>
    </location>
</feature>
<accession>A0A1W6ZJW1</accession>
<evidence type="ECO:0000313" key="4">
    <source>
        <dbReference type="EMBL" id="ARP97621.1"/>
    </source>
</evidence>
<dbReference type="EMBL" id="CP021111">
    <property type="protein sequence ID" value="ARP97621.1"/>
    <property type="molecule type" value="Genomic_DNA"/>
</dbReference>
<dbReference type="STRING" id="463040.CAL15_23725"/>
<feature type="transmembrane region" description="Helical" evidence="2">
    <location>
        <begin position="226"/>
        <end position="245"/>
    </location>
</feature>
<dbReference type="OrthoDB" id="9801841at2"/>
<evidence type="ECO:0000256" key="1">
    <source>
        <dbReference type="SAM" id="MobiDB-lite"/>
    </source>
</evidence>
<protein>
    <recommendedName>
        <fullName evidence="3">Protein kinase domain-containing protein</fullName>
    </recommendedName>
</protein>
<feature type="domain" description="Protein kinase" evidence="3">
    <location>
        <begin position="1"/>
        <end position="191"/>
    </location>
</feature>
<evidence type="ECO:0000256" key="2">
    <source>
        <dbReference type="SAM" id="Phobius"/>
    </source>
</evidence>
<keyword evidence="2" id="KW-1133">Transmembrane helix</keyword>
<keyword evidence="5" id="KW-1185">Reference proteome</keyword>
<reference evidence="4 5" key="1">
    <citation type="submission" date="2017-05" db="EMBL/GenBank/DDBJ databases">
        <title>Complete and WGS of Bordetella genogroups.</title>
        <authorList>
            <person name="Spilker T."/>
            <person name="LiPuma J."/>
        </authorList>
    </citation>
    <scope>NUCLEOTIDE SEQUENCE [LARGE SCALE GENOMIC DNA]</scope>
    <source>
        <strain evidence="4 5">AU7206</strain>
    </source>
</reference>
<dbReference type="InterPro" id="IPR011009">
    <property type="entry name" value="Kinase-like_dom_sf"/>
</dbReference>
<dbReference type="GO" id="GO:0005524">
    <property type="term" value="F:ATP binding"/>
    <property type="evidence" value="ECO:0007669"/>
    <property type="project" value="InterPro"/>
</dbReference>
<gene>
    <name evidence="4" type="ORF">CAL15_23725</name>
</gene>
<dbReference type="Gene3D" id="1.10.510.10">
    <property type="entry name" value="Transferase(Phosphotransferase) domain 1"/>
    <property type="match status" value="1"/>
</dbReference>